<keyword evidence="2" id="KW-0732">Signal</keyword>
<evidence type="ECO:0000313" key="3">
    <source>
        <dbReference type="EMBL" id="UXI70180.1"/>
    </source>
</evidence>
<evidence type="ECO:0000256" key="2">
    <source>
        <dbReference type="SAM" id="SignalP"/>
    </source>
</evidence>
<dbReference type="RefSeq" id="WP_261697131.1">
    <property type="nucleotide sequence ID" value="NZ_CP104694.1"/>
</dbReference>
<evidence type="ECO:0000313" key="4">
    <source>
        <dbReference type="Proteomes" id="UP001064632"/>
    </source>
</evidence>
<dbReference type="SUPFAM" id="SSF48371">
    <property type="entry name" value="ARM repeat"/>
    <property type="match status" value="1"/>
</dbReference>
<evidence type="ECO:0008006" key="5">
    <source>
        <dbReference type="Google" id="ProtNLM"/>
    </source>
</evidence>
<accession>A0ABY6BP53</accession>
<organism evidence="3 4">
    <name type="scientific">Tahibacter amnicola</name>
    <dbReference type="NCBI Taxonomy" id="2976241"/>
    <lineage>
        <taxon>Bacteria</taxon>
        <taxon>Pseudomonadati</taxon>
        <taxon>Pseudomonadota</taxon>
        <taxon>Gammaproteobacteria</taxon>
        <taxon>Lysobacterales</taxon>
        <taxon>Rhodanobacteraceae</taxon>
        <taxon>Tahibacter</taxon>
    </lineage>
</organism>
<feature type="signal peptide" evidence="2">
    <location>
        <begin position="1"/>
        <end position="18"/>
    </location>
</feature>
<dbReference type="EMBL" id="CP104694">
    <property type="protein sequence ID" value="UXI70180.1"/>
    <property type="molecule type" value="Genomic_DNA"/>
</dbReference>
<dbReference type="InterPro" id="IPR000357">
    <property type="entry name" value="HEAT"/>
</dbReference>
<keyword evidence="4" id="KW-1185">Reference proteome</keyword>
<reference evidence="3" key="1">
    <citation type="submission" date="2022-09" db="EMBL/GenBank/DDBJ databases">
        <title>Tahibacter sp. nov., isolated from a fresh water.</title>
        <authorList>
            <person name="Baek J.H."/>
            <person name="Lee J.K."/>
            <person name="Kim J.M."/>
            <person name="Jeon C.O."/>
        </authorList>
    </citation>
    <scope>NUCLEOTIDE SEQUENCE</scope>
    <source>
        <strain evidence="3">W38</strain>
    </source>
</reference>
<dbReference type="InterPro" id="IPR016024">
    <property type="entry name" value="ARM-type_fold"/>
</dbReference>
<dbReference type="InterPro" id="IPR021133">
    <property type="entry name" value="HEAT_type_2"/>
</dbReference>
<dbReference type="Pfam" id="PF02985">
    <property type="entry name" value="HEAT"/>
    <property type="match status" value="1"/>
</dbReference>
<dbReference type="PROSITE" id="PS50077">
    <property type="entry name" value="HEAT_REPEAT"/>
    <property type="match status" value="1"/>
</dbReference>
<sequence>MVRLPVVLLLLVPVFAQAADTAKLLKRTERGETRDRINALNDLGDADAPAAVTRATEWLESQTDARLRAAAARLLWDHKDAAAPAEPALRRALDDADEETAYAAVGALDAMGVPDAQLRSTRLRLARQARDAYYAFYAARALYPDPDLPLANVLDVVFDAVDLSKNEDALDFSARHDLGDATYTLLARVAKENGREGFSALVDAFARESPAVRYTISRVIGSVPVESGDPKRIAALMTGARADVRGFLLAALGGYGARAQPALDVMLGELALNNEPAVRKDAASALSRVADVPGALSDMQKAGSWRTQVETRIAPALARLVVDDPEPAVRTAAAESLERLQLWGAPAASVVAPVIARQDDAAARLALVSVCKWARGTPGFPREVLEKLAASDPDTYVRRDAGDALRAASQ</sequence>
<name>A0ABY6BP53_9GAMM</name>
<gene>
    <name evidence="3" type="ORF">N4264_11275</name>
</gene>
<dbReference type="Proteomes" id="UP001064632">
    <property type="component" value="Chromosome"/>
</dbReference>
<proteinExistence type="predicted"/>
<keyword evidence="1" id="KW-0677">Repeat</keyword>
<evidence type="ECO:0000256" key="1">
    <source>
        <dbReference type="ARBA" id="ARBA00022737"/>
    </source>
</evidence>
<dbReference type="Gene3D" id="1.25.10.10">
    <property type="entry name" value="Leucine-rich Repeat Variant"/>
    <property type="match status" value="2"/>
</dbReference>
<dbReference type="InterPro" id="IPR011989">
    <property type="entry name" value="ARM-like"/>
</dbReference>
<feature type="chain" id="PRO_5045425859" description="HEAT repeat protein" evidence="2">
    <location>
        <begin position="19"/>
        <end position="410"/>
    </location>
</feature>
<protein>
    <recommendedName>
        <fullName evidence="5">HEAT repeat protein</fullName>
    </recommendedName>
</protein>